<evidence type="ECO:0000313" key="2">
    <source>
        <dbReference type="EMBL" id="SOQ51406.1"/>
    </source>
</evidence>
<feature type="coiled-coil region" evidence="1">
    <location>
        <begin position="34"/>
        <end position="64"/>
    </location>
</feature>
<reference evidence="2" key="1">
    <citation type="submission" date="2016-07" db="EMBL/GenBank/DDBJ databases">
        <authorList>
            <person name="Bretaudeau A."/>
        </authorList>
    </citation>
    <scope>NUCLEOTIDE SEQUENCE</scope>
    <source>
        <strain evidence="2">Rice</strain>
        <tissue evidence="2">Whole body</tissue>
    </source>
</reference>
<protein>
    <submittedName>
        <fullName evidence="2">SFRICE_014243</fullName>
    </submittedName>
</protein>
<proteinExistence type="predicted"/>
<keyword evidence="1" id="KW-0175">Coiled coil</keyword>
<sequence length="441" mass="53493">MLLVERQRLEMKTTVDVEEMKKLTDVVDYDLVHLQKREKLKQLLENEEEALVQELATKQEMEECGYCKEKEKKQKGYLEEIEKEKIIECQKALEREKIAKGIRSTKADVKSLKAQQLMQVEEKRCIERAEQNVDMMWHQVLIDDYKRKEHLERLAAQKRQQETMERRRCYDEQIASANKKRQELIRQEREKENRKFEKIKKKMEQDHYEAIKKKKEQQETNKKNFIEGHEQKLNRIRNEKMRAREIDNNTIRVALEELRKERERNRIQMKNLQIEKQICIKNYNCARRMASAMEQEAEVIADEWQREAQDKTDEHMRQVEQEQRACKEKAAEEYRRHIEARNQALEEAKYERSQRMERVTRTALTELQRKIDCANQELRRQAEYRHNLSCQIRDNERHLVSLKEESELMNIENKDRPHTRKAAMFKDVMATRYASSPARTR</sequence>
<feature type="coiled-coil region" evidence="1">
    <location>
        <begin position="147"/>
        <end position="384"/>
    </location>
</feature>
<gene>
    <name evidence="2" type="ORF">SFRICE_014243</name>
</gene>
<name>A0A2H1WEM2_SPOFR</name>
<organism evidence="2">
    <name type="scientific">Spodoptera frugiperda</name>
    <name type="common">Fall armyworm</name>
    <dbReference type="NCBI Taxonomy" id="7108"/>
    <lineage>
        <taxon>Eukaryota</taxon>
        <taxon>Metazoa</taxon>
        <taxon>Ecdysozoa</taxon>
        <taxon>Arthropoda</taxon>
        <taxon>Hexapoda</taxon>
        <taxon>Insecta</taxon>
        <taxon>Pterygota</taxon>
        <taxon>Neoptera</taxon>
        <taxon>Endopterygota</taxon>
        <taxon>Lepidoptera</taxon>
        <taxon>Glossata</taxon>
        <taxon>Ditrysia</taxon>
        <taxon>Noctuoidea</taxon>
        <taxon>Noctuidae</taxon>
        <taxon>Amphipyrinae</taxon>
        <taxon>Spodoptera</taxon>
    </lineage>
</organism>
<accession>A0A2H1WEM2</accession>
<evidence type="ECO:0000256" key="1">
    <source>
        <dbReference type="SAM" id="Coils"/>
    </source>
</evidence>
<dbReference type="EMBL" id="ODYU01008099">
    <property type="protein sequence ID" value="SOQ51406.1"/>
    <property type="molecule type" value="Genomic_DNA"/>
</dbReference>
<dbReference type="AlphaFoldDB" id="A0A2H1WEM2"/>